<evidence type="ECO:0000313" key="10">
    <source>
        <dbReference type="EMBL" id="KEZ87527.1"/>
    </source>
</evidence>
<dbReference type="PIRSF" id="PIRSF005572">
    <property type="entry name" value="NifS"/>
    <property type="match status" value="1"/>
</dbReference>
<dbReference type="GO" id="GO:0031071">
    <property type="term" value="F:cysteine desulfurase activity"/>
    <property type="evidence" value="ECO:0007669"/>
    <property type="project" value="UniProtKB-EC"/>
</dbReference>
<keyword evidence="11" id="KW-1185">Reference proteome</keyword>
<comment type="catalytic activity">
    <reaction evidence="8">
        <text>(sulfur carrier)-H + L-cysteine = (sulfur carrier)-SH + L-alanine</text>
        <dbReference type="Rhea" id="RHEA:43892"/>
        <dbReference type="Rhea" id="RHEA-COMP:14737"/>
        <dbReference type="Rhea" id="RHEA-COMP:14739"/>
        <dbReference type="ChEBI" id="CHEBI:29917"/>
        <dbReference type="ChEBI" id="CHEBI:35235"/>
        <dbReference type="ChEBI" id="CHEBI:57972"/>
        <dbReference type="ChEBI" id="CHEBI:64428"/>
        <dbReference type="EC" id="2.8.1.7"/>
    </reaction>
</comment>
<dbReference type="PANTHER" id="PTHR11601">
    <property type="entry name" value="CYSTEINE DESULFURYLASE FAMILY MEMBER"/>
    <property type="match status" value="1"/>
</dbReference>
<dbReference type="PANTHER" id="PTHR11601:SF34">
    <property type="entry name" value="CYSTEINE DESULFURASE"/>
    <property type="match status" value="1"/>
</dbReference>
<dbReference type="InterPro" id="IPR015424">
    <property type="entry name" value="PyrdxlP-dep_Trfase"/>
</dbReference>
<dbReference type="InterPro" id="IPR000192">
    <property type="entry name" value="Aminotrans_V_dom"/>
</dbReference>
<keyword evidence="3" id="KW-0808">Transferase</keyword>
<evidence type="ECO:0000256" key="3">
    <source>
        <dbReference type="ARBA" id="ARBA00022679"/>
    </source>
</evidence>
<dbReference type="Proteomes" id="UP000028542">
    <property type="component" value="Unassembled WGS sequence"/>
</dbReference>
<dbReference type="FunFam" id="3.40.640.10:FF:000084">
    <property type="entry name" value="IscS-like cysteine desulfurase"/>
    <property type="match status" value="1"/>
</dbReference>
<gene>
    <name evidence="10" type="ORF">IO99_05490</name>
</gene>
<evidence type="ECO:0000256" key="8">
    <source>
        <dbReference type="ARBA" id="ARBA00050776"/>
    </source>
</evidence>
<organism evidence="10 11">
    <name type="scientific">Clostridium sulfidigenes</name>
    <dbReference type="NCBI Taxonomy" id="318464"/>
    <lineage>
        <taxon>Bacteria</taxon>
        <taxon>Bacillati</taxon>
        <taxon>Bacillota</taxon>
        <taxon>Clostridia</taxon>
        <taxon>Eubacteriales</taxon>
        <taxon>Clostridiaceae</taxon>
        <taxon>Clostridium</taxon>
    </lineage>
</organism>
<accession>A0A084JEZ3</accession>
<dbReference type="NCBIfam" id="NF002806">
    <property type="entry name" value="PRK02948.1"/>
    <property type="match status" value="1"/>
</dbReference>
<dbReference type="STRING" id="318464.IO99_05490"/>
<name>A0A084JEZ3_9CLOT</name>
<evidence type="ECO:0000256" key="2">
    <source>
        <dbReference type="ARBA" id="ARBA00006490"/>
    </source>
</evidence>
<dbReference type="EMBL" id="JPMD01000011">
    <property type="protein sequence ID" value="KEZ87527.1"/>
    <property type="molecule type" value="Genomic_DNA"/>
</dbReference>
<dbReference type="Gene3D" id="3.90.1150.10">
    <property type="entry name" value="Aspartate Aminotransferase, domain 1"/>
    <property type="match status" value="1"/>
</dbReference>
<dbReference type="AlphaFoldDB" id="A0A084JEZ3"/>
<sequence>MIGCKHDSVYLDNAATTKLSDEVFKEMRPYMRENFANPSSIYSIGLKNRDVINKTRDKIATILNCDKEEIFFTSGGSEANNMAIKGISFANKHKGNHIITSMIEHSSVISTCKYLETKGFRVTYLPVNKYGLISIAQLEASITDKTILISIMHANNEIGTIQDIIQIGNIAKKHNVYFHTDAVQTAGKIAINLSKVNANLLSLSAHKFYGPKGIGVLYIKNNTKIDPLIHGGSQEYSMRAGTENVSNIVGLGKALELSVKRIDTNQQYIKSLQIQLISQILKNIPEAKLNGHKSNRLCDNVSITLNNLSYLDSYMLRFLLDTNRIYISSGSACNELNGTSSHVLKAIGLDDSQCNKTLRFTLGFDNTREDIDYTVNTLIIIINKLAKYYNREKIK</sequence>
<keyword evidence="7" id="KW-0411">Iron-sulfur</keyword>
<keyword evidence="4" id="KW-0479">Metal-binding</keyword>
<dbReference type="GO" id="GO:0051536">
    <property type="term" value="F:iron-sulfur cluster binding"/>
    <property type="evidence" value="ECO:0007669"/>
    <property type="project" value="UniProtKB-KW"/>
</dbReference>
<dbReference type="InterPro" id="IPR016454">
    <property type="entry name" value="Cysteine_dSase"/>
</dbReference>
<dbReference type="InterPro" id="IPR015422">
    <property type="entry name" value="PyrdxlP-dep_Trfase_small"/>
</dbReference>
<dbReference type="Gene3D" id="3.40.640.10">
    <property type="entry name" value="Type I PLP-dependent aspartate aminotransferase-like (Major domain)"/>
    <property type="match status" value="1"/>
</dbReference>
<comment type="cofactor">
    <cofactor evidence="1">
        <name>pyridoxal 5'-phosphate</name>
        <dbReference type="ChEBI" id="CHEBI:597326"/>
    </cofactor>
</comment>
<proteinExistence type="inferred from homology"/>
<dbReference type="eggNOG" id="COG1104">
    <property type="taxonomic scope" value="Bacteria"/>
</dbReference>
<dbReference type="GO" id="GO:0046872">
    <property type="term" value="F:metal ion binding"/>
    <property type="evidence" value="ECO:0007669"/>
    <property type="project" value="UniProtKB-KW"/>
</dbReference>
<dbReference type="InterPro" id="IPR015421">
    <property type="entry name" value="PyrdxlP-dep_Trfase_major"/>
</dbReference>
<evidence type="ECO:0000259" key="9">
    <source>
        <dbReference type="Pfam" id="PF00266"/>
    </source>
</evidence>
<evidence type="ECO:0000256" key="6">
    <source>
        <dbReference type="ARBA" id="ARBA00023004"/>
    </source>
</evidence>
<feature type="domain" description="Aminotransferase class V" evidence="9">
    <location>
        <begin position="9"/>
        <end position="373"/>
    </location>
</feature>
<evidence type="ECO:0000256" key="5">
    <source>
        <dbReference type="ARBA" id="ARBA00022898"/>
    </source>
</evidence>
<dbReference type="Pfam" id="PF00266">
    <property type="entry name" value="Aminotran_5"/>
    <property type="match status" value="1"/>
</dbReference>
<comment type="similarity">
    <text evidence="2">Belongs to the class-V pyridoxal-phosphate-dependent aminotransferase family. NifS/IscS subfamily.</text>
</comment>
<dbReference type="SUPFAM" id="SSF53383">
    <property type="entry name" value="PLP-dependent transferases"/>
    <property type="match status" value="1"/>
</dbReference>
<evidence type="ECO:0000256" key="7">
    <source>
        <dbReference type="ARBA" id="ARBA00023014"/>
    </source>
</evidence>
<protein>
    <recommendedName>
        <fullName evidence="9">Aminotransferase class V domain-containing protein</fullName>
    </recommendedName>
</protein>
<keyword evidence="5" id="KW-0663">Pyridoxal phosphate</keyword>
<evidence type="ECO:0000256" key="4">
    <source>
        <dbReference type="ARBA" id="ARBA00022723"/>
    </source>
</evidence>
<reference evidence="10 11" key="1">
    <citation type="submission" date="2014-07" db="EMBL/GenBank/DDBJ databases">
        <title>Draft genome of Clostridium sulfidigenes 113A isolated from sediments associated with methane hydrate from Krishna Godavari basin.</title>
        <authorList>
            <person name="Honkalas V.S."/>
            <person name="Dabir A.P."/>
            <person name="Arora P."/>
            <person name="Dhakephalkar P.K."/>
        </authorList>
    </citation>
    <scope>NUCLEOTIDE SEQUENCE [LARGE SCALE GENOMIC DNA]</scope>
    <source>
        <strain evidence="10 11">113A</strain>
    </source>
</reference>
<keyword evidence="6" id="KW-0408">Iron</keyword>
<evidence type="ECO:0000256" key="1">
    <source>
        <dbReference type="ARBA" id="ARBA00001933"/>
    </source>
</evidence>
<evidence type="ECO:0000313" key="11">
    <source>
        <dbReference type="Proteomes" id="UP000028542"/>
    </source>
</evidence>
<comment type="caution">
    <text evidence="10">The sequence shown here is derived from an EMBL/GenBank/DDBJ whole genome shotgun (WGS) entry which is preliminary data.</text>
</comment>